<sequence>MAANIIASLRKNKFSRQEFGGSTAKSVAFFQQVILFSFLIQRYKIRETRYRLGVVFLHIRTFFGGFCAEKQVFFGGSQGGGCGREGVWAAQSAVSDSRIRPAGGV</sequence>
<proteinExistence type="predicted"/>
<comment type="caution">
    <text evidence="1">The sequence shown here is derived from an EMBL/GenBank/DDBJ whole genome shotgun (WGS) entry which is preliminary data.</text>
</comment>
<accession>A0A9X4IEN1</accession>
<name>A0A9X4IEN1_9NEIS</name>
<reference evidence="1" key="1">
    <citation type="submission" date="2022-10" db="EMBL/GenBank/DDBJ databases">
        <authorList>
            <person name="Boutroux M."/>
        </authorList>
    </citation>
    <scope>NUCLEOTIDE SEQUENCE</scope>
    <source>
        <strain evidence="1">51.81</strain>
    </source>
</reference>
<organism evidence="1">
    <name type="scientific">Neisseria leonii</name>
    <dbReference type="NCBI Taxonomy" id="2995413"/>
    <lineage>
        <taxon>Bacteria</taxon>
        <taxon>Pseudomonadati</taxon>
        <taxon>Pseudomonadota</taxon>
        <taxon>Betaproteobacteria</taxon>
        <taxon>Neisseriales</taxon>
        <taxon>Neisseriaceae</taxon>
        <taxon>Neisseria</taxon>
    </lineage>
</organism>
<protein>
    <submittedName>
        <fullName evidence="1">Uncharacterized protein</fullName>
    </submittedName>
</protein>
<dbReference type="AlphaFoldDB" id="A0A9X4IEN1"/>
<dbReference type="EMBL" id="JAPQFL010000006">
    <property type="protein sequence ID" value="MDD9328377.1"/>
    <property type="molecule type" value="Genomic_DNA"/>
</dbReference>
<gene>
    <name evidence="1" type="ORF">ORY91_001801</name>
</gene>
<evidence type="ECO:0000313" key="1">
    <source>
        <dbReference type="EMBL" id="MDD9328377.1"/>
    </source>
</evidence>